<organism evidence="1 2">
    <name type="scientific">Roseibium denhamense</name>
    <dbReference type="NCBI Taxonomy" id="76305"/>
    <lineage>
        <taxon>Bacteria</taxon>
        <taxon>Pseudomonadati</taxon>
        <taxon>Pseudomonadota</taxon>
        <taxon>Alphaproteobacteria</taxon>
        <taxon>Hyphomicrobiales</taxon>
        <taxon>Stappiaceae</taxon>
        <taxon>Roseibium</taxon>
    </lineage>
</organism>
<evidence type="ECO:0000313" key="1">
    <source>
        <dbReference type="EMBL" id="SMP33610.1"/>
    </source>
</evidence>
<reference evidence="1 2" key="1">
    <citation type="submission" date="2017-05" db="EMBL/GenBank/DDBJ databases">
        <authorList>
            <person name="Varghese N."/>
            <person name="Submissions S."/>
        </authorList>
    </citation>
    <scope>NUCLEOTIDE SEQUENCE [LARGE SCALE GENOMIC DNA]</scope>
    <source>
        <strain evidence="1 2">DSM 15949</strain>
    </source>
</reference>
<name>A0ABY1PGI0_9HYPH</name>
<accession>A0ABY1PGI0</accession>
<sequence>MLVLFVPIFAAEAMDGDLRLGTFHMTNTAAFSEREGLRQPLPLGLKSRRVHLSAHDQNSITLTTQDTEFTLFRLENGLENISWDASNTDLLHVPDVLALSPQTTLADVPAWGATIAWPGLGETEMVLIDLGSGRYLGFLISQPAGATVVRQMEFRQLFGPTNRPASPSPAIPETN</sequence>
<gene>
    <name evidence="1" type="ORF">SAMN06265374_3784</name>
</gene>
<comment type="caution">
    <text evidence="1">The sequence shown here is derived from an EMBL/GenBank/DDBJ whole genome shotgun (WGS) entry which is preliminary data.</text>
</comment>
<dbReference type="Proteomes" id="UP001157914">
    <property type="component" value="Unassembled WGS sequence"/>
</dbReference>
<dbReference type="EMBL" id="FXTT01000005">
    <property type="protein sequence ID" value="SMP33610.1"/>
    <property type="molecule type" value="Genomic_DNA"/>
</dbReference>
<proteinExistence type="predicted"/>
<evidence type="ECO:0000313" key="2">
    <source>
        <dbReference type="Proteomes" id="UP001157914"/>
    </source>
</evidence>
<keyword evidence="2" id="KW-1185">Reference proteome</keyword>
<protein>
    <submittedName>
        <fullName evidence="1">Uncharacterized protein</fullName>
    </submittedName>
</protein>